<sequence>MTKTFAKWASKQQLLDEALKGALDEIEKGKYEASLGGNLYKKRVRFIGKGKRGSARMIICYKKGDRAIFIHGFAKNEKSSLSKRELHALREFSKILLGLTSEQIRIAIKNGDFIEV</sequence>
<comment type="caution">
    <text evidence="1">The sequence shown here is derived from an EMBL/GenBank/DDBJ whole genome shotgun (WGS) entry which is preliminary data.</text>
</comment>
<dbReference type="PIRSF" id="PIRSF018634">
    <property type="entry name" value="UCP018634"/>
    <property type="match status" value="1"/>
</dbReference>
<dbReference type="Proteomes" id="UP000093080">
    <property type="component" value="Unassembled WGS sequence"/>
</dbReference>
<gene>
    <name evidence="1" type="ORF">DBT_2268</name>
</gene>
<dbReference type="InterPro" id="IPR009387">
    <property type="entry name" value="HigB-2"/>
</dbReference>
<evidence type="ECO:0000313" key="2">
    <source>
        <dbReference type="Proteomes" id="UP000093080"/>
    </source>
</evidence>
<name>A0A1B9F3J8_9BACT</name>
<evidence type="ECO:0000313" key="1">
    <source>
        <dbReference type="EMBL" id="OCC14395.1"/>
    </source>
</evidence>
<protein>
    <recommendedName>
        <fullName evidence="3">Type II toxin-antitoxin system RelE/ParE family toxin</fullName>
    </recommendedName>
</protein>
<dbReference type="EMBL" id="MAGO01000013">
    <property type="protein sequence ID" value="OCC14395.1"/>
    <property type="molecule type" value="Genomic_DNA"/>
</dbReference>
<dbReference type="STRING" id="1156395.DBT_2268"/>
<reference evidence="1 2" key="1">
    <citation type="submission" date="2016-06" db="EMBL/GenBank/DDBJ databases">
        <title>Respiratory ammonification of nitrate coupled to the oxidation of elemental sulfur in deep-sea autotrophic thermophilic bacteria.</title>
        <authorList>
            <person name="Slobodkina G.B."/>
            <person name="Mardanov A.V."/>
            <person name="Ravin N.V."/>
            <person name="Frolova A.A."/>
            <person name="Viryasiv M.B."/>
            <person name="Chernyh N.A."/>
            <person name="Bonch-Osmolovskaya E.A."/>
            <person name="Slobodkin A.I."/>
        </authorList>
    </citation>
    <scope>NUCLEOTIDE SEQUENCE [LARGE SCALE GENOMIC DNA]</scope>
    <source>
        <strain evidence="1 2">S69</strain>
    </source>
</reference>
<proteinExistence type="predicted"/>
<dbReference type="AlphaFoldDB" id="A0A1B9F3J8"/>
<evidence type="ECO:0008006" key="3">
    <source>
        <dbReference type="Google" id="ProtNLM"/>
    </source>
</evidence>
<keyword evidence="2" id="KW-1185">Reference proteome</keyword>
<accession>A0A1B9F3J8</accession>
<dbReference type="Pfam" id="PF06296">
    <property type="entry name" value="RelE"/>
    <property type="match status" value="1"/>
</dbReference>
<organism evidence="1 2">
    <name type="scientific">Dissulfuribacter thermophilus</name>
    <dbReference type="NCBI Taxonomy" id="1156395"/>
    <lineage>
        <taxon>Bacteria</taxon>
        <taxon>Pseudomonadati</taxon>
        <taxon>Thermodesulfobacteriota</taxon>
        <taxon>Dissulfuribacteria</taxon>
        <taxon>Dissulfuribacterales</taxon>
        <taxon>Dissulfuribacteraceae</taxon>
        <taxon>Dissulfuribacter</taxon>
    </lineage>
</organism>